<feature type="transmembrane region" description="Helical" evidence="5">
    <location>
        <begin position="69"/>
        <end position="96"/>
    </location>
</feature>
<name>A0A3S0J6E4_9BURK</name>
<dbReference type="Pfam" id="PF01124">
    <property type="entry name" value="MAPEG"/>
    <property type="match status" value="1"/>
</dbReference>
<protein>
    <recommendedName>
        <fullName evidence="8">MAPEG family protein</fullName>
    </recommendedName>
</protein>
<dbReference type="RefSeq" id="WP_093301356.1">
    <property type="nucleotide sequence ID" value="NZ_RXOE01000006.1"/>
</dbReference>
<accession>A0A3S0J6E4</accession>
<dbReference type="SUPFAM" id="SSF161084">
    <property type="entry name" value="MAPEG domain-like"/>
    <property type="match status" value="1"/>
</dbReference>
<keyword evidence="3 5" id="KW-1133">Transmembrane helix</keyword>
<dbReference type="GO" id="GO:0016020">
    <property type="term" value="C:membrane"/>
    <property type="evidence" value="ECO:0007669"/>
    <property type="project" value="UniProtKB-SubCell"/>
</dbReference>
<evidence type="ECO:0000313" key="6">
    <source>
        <dbReference type="EMBL" id="RTQ32471.1"/>
    </source>
</evidence>
<keyword evidence="4 5" id="KW-0472">Membrane</keyword>
<keyword evidence="7" id="KW-1185">Reference proteome</keyword>
<reference evidence="6 7" key="1">
    <citation type="submission" date="2018-12" db="EMBL/GenBank/DDBJ databases">
        <title>The genome of Variovorax gossypii DSM 100435.</title>
        <authorList>
            <person name="Gao J."/>
            <person name="Sun J."/>
        </authorList>
    </citation>
    <scope>NUCLEOTIDE SEQUENCE [LARGE SCALE GENOMIC DNA]</scope>
    <source>
        <strain evidence="6 7">DSM 100435</strain>
    </source>
</reference>
<evidence type="ECO:0000256" key="4">
    <source>
        <dbReference type="ARBA" id="ARBA00023136"/>
    </source>
</evidence>
<evidence type="ECO:0000256" key="5">
    <source>
        <dbReference type="SAM" id="Phobius"/>
    </source>
</evidence>
<dbReference type="AlphaFoldDB" id="A0A3S0J6E4"/>
<feature type="transmembrane region" description="Helical" evidence="5">
    <location>
        <begin position="6"/>
        <end position="26"/>
    </location>
</feature>
<comment type="caution">
    <text evidence="6">The sequence shown here is derived from an EMBL/GenBank/DDBJ whole genome shotgun (WGS) entry which is preliminary data.</text>
</comment>
<organism evidence="6 7">
    <name type="scientific">Variovorax gossypii</name>
    <dbReference type="NCBI Taxonomy" id="1679495"/>
    <lineage>
        <taxon>Bacteria</taxon>
        <taxon>Pseudomonadati</taxon>
        <taxon>Pseudomonadota</taxon>
        <taxon>Betaproteobacteria</taxon>
        <taxon>Burkholderiales</taxon>
        <taxon>Comamonadaceae</taxon>
        <taxon>Variovorax</taxon>
    </lineage>
</organism>
<evidence type="ECO:0000256" key="2">
    <source>
        <dbReference type="ARBA" id="ARBA00022692"/>
    </source>
</evidence>
<feature type="transmembrane region" description="Helical" evidence="5">
    <location>
        <begin position="116"/>
        <end position="138"/>
    </location>
</feature>
<dbReference type="Proteomes" id="UP000267418">
    <property type="component" value="Unassembled WGS sequence"/>
</dbReference>
<dbReference type="OrthoDB" id="8593739at2"/>
<evidence type="ECO:0000313" key="7">
    <source>
        <dbReference type="Proteomes" id="UP000267418"/>
    </source>
</evidence>
<evidence type="ECO:0000256" key="3">
    <source>
        <dbReference type="ARBA" id="ARBA00022989"/>
    </source>
</evidence>
<dbReference type="EMBL" id="RXOE01000006">
    <property type="protein sequence ID" value="RTQ32471.1"/>
    <property type="molecule type" value="Genomic_DNA"/>
</dbReference>
<gene>
    <name evidence="6" type="ORF">EJP69_21220</name>
</gene>
<keyword evidence="2 5" id="KW-0812">Transmembrane</keyword>
<proteinExistence type="predicted"/>
<evidence type="ECO:0000256" key="1">
    <source>
        <dbReference type="ARBA" id="ARBA00004370"/>
    </source>
</evidence>
<dbReference type="InterPro" id="IPR001129">
    <property type="entry name" value="Membr-assoc_MAPEG"/>
</dbReference>
<sequence>MNNPSILYPVFALAALTGMVLLLIPFTRVRAVLRREIRAADFRLGESDAVPDAVRLPNRNYMNLLELPVLFYVVCLLFYVAAQATPAAVWLAWAYVGLRALHSAVHLTYNHVLHRLGLFAASNVVLVMLWILAATRLVR</sequence>
<comment type="subcellular location">
    <subcellularLocation>
        <location evidence="1">Membrane</location>
    </subcellularLocation>
</comment>
<dbReference type="InterPro" id="IPR023352">
    <property type="entry name" value="MAPEG-like_dom_sf"/>
</dbReference>
<dbReference type="Gene3D" id="1.20.120.550">
    <property type="entry name" value="Membrane associated eicosanoid/glutathione metabolism-like domain"/>
    <property type="match status" value="1"/>
</dbReference>
<evidence type="ECO:0008006" key="8">
    <source>
        <dbReference type="Google" id="ProtNLM"/>
    </source>
</evidence>